<proteinExistence type="predicted"/>
<accession>A0AAD6WJZ8</accession>
<evidence type="ECO:0000313" key="1">
    <source>
        <dbReference type="EMBL" id="KAJ7015983.1"/>
    </source>
</evidence>
<reference evidence="1" key="1">
    <citation type="submission" date="2023-03" db="EMBL/GenBank/DDBJ databases">
        <title>Massive genome expansion in bonnet fungi (Mycena s.s.) driven by repeated elements and novel gene families across ecological guilds.</title>
        <authorList>
            <consortium name="Lawrence Berkeley National Laboratory"/>
            <person name="Harder C.B."/>
            <person name="Miyauchi S."/>
            <person name="Viragh M."/>
            <person name="Kuo A."/>
            <person name="Thoen E."/>
            <person name="Andreopoulos B."/>
            <person name="Lu D."/>
            <person name="Skrede I."/>
            <person name="Drula E."/>
            <person name="Henrissat B."/>
            <person name="Morin E."/>
            <person name="Kohler A."/>
            <person name="Barry K."/>
            <person name="LaButti K."/>
            <person name="Morin E."/>
            <person name="Salamov A."/>
            <person name="Lipzen A."/>
            <person name="Mereny Z."/>
            <person name="Hegedus B."/>
            <person name="Baldrian P."/>
            <person name="Stursova M."/>
            <person name="Weitz H."/>
            <person name="Taylor A."/>
            <person name="Grigoriev I.V."/>
            <person name="Nagy L.G."/>
            <person name="Martin F."/>
            <person name="Kauserud H."/>
        </authorList>
    </citation>
    <scope>NUCLEOTIDE SEQUENCE</scope>
    <source>
        <strain evidence="1">CBHHK200</strain>
    </source>
</reference>
<protein>
    <submittedName>
        <fullName evidence="1">Uncharacterized protein</fullName>
    </submittedName>
</protein>
<sequence>MSSDKSRESLITLPTTTGELTTSDELTTADELLLLANNYYERLGRRQKIHEYAVHRHLKTVTKDSLAYVLSTFDNLYSAEMQVPPPLAPEGFVFDAKAAIARGRELAFGEGTTEAVHAWAYGYSYTGSESAEHTTPAHIDMNKNGDFPASSAWHIKYKCPLSSEHWEMNERSDFHGITVRP</sequence>
<evidence type="ECO:0000313" key="2">
    <source>
        <dbReference type="Proteomes" id="UP001218188"/>
    </source>
</evidence>
<comment type="caution">
    <text evidence="1">The sequence shown here is derived from an EMBL/GenBank/DDBJ whole genome shotgun (WGS) entry which is preliminary data.</text>
</comment>
<keyword evidence="2" id="KW-1185">Reference proteome</keyword>
<dbReference type="AlphaFoldDB" id="A0AAD6WJZ8"/>
<name>A0AAD6WJZ8_9AGAR</name>
<dbReference type="EMBL" id="JARJCM010000669">
    <property type="protein sequence ID" value="KAJ7015983.1"/>
    <property type="molecule type" value="Genomic_DNA"/>
</dbReference>
<dbReference type="Proteomes" id="UP001218188">
    <property type="component" value="Unassembled WGS sequence"/>
</dbReference>
<organism evidence="1 2">
    <name type="scientific">Mycena alexandri</name>
    <dbReference type="NCBI Taxonomy" id="1745969"/>
    <lineage>
        <taxon>Eukaryota</taxon>
        <taxon>Fungi</taxon>
        <taxon>Dikarya</taxon>
        <taxon>Basidiomycota</taxon>
        <taxon>Agaricomycotina</taxon>
        <taxon>Agaricomycetes</taxon>
        <taxon>Agaricomycetidae</taxon>
        <taxon>Agaricales</taxon>
        <taxon>Marasmiineae</taxon>
        <taxon>Mycenaceae</taxon>
        <taxon>Mycena</taxon>
    </lineage>
</organism>
<gene>
    <name evidence="1" type="ORF">C8F04DRAFT_1283416</name>
</gene>